<proteinExistence type="predicted"/>
<gene>
    <name evidence="1" type="ORF">H5410_020117</name>
</gene>
<dbReference type="Proteomes" id="UP000824120">
    <property type="component" value="Chromosome 4"/>
</dbReference>
<evidence type="ECO:0000313" key="2">
    <source>
        <dbReference type="Proteomes" id="UP000824120"/>
    </source>
</evidence>
<dbReference type="AlphaFoldDB" id="A0A9J5ZBI6"/>
<name>A0A9J5ZBI6_SOLCO</name>
<dbReference type="EMBL" id="JACXVP010000004">
    <property type="protein sequence ID" value="KAG5608836.1"/>
    <property type="molecule type" value="Genomic_DNA"/>
</dbReference>
<evidence type="ECO:0000313" key="1">
    <source>
        <dbReference type="EMBL" id="KAG5608836.1"/>
    </source>
</evidence>
<organism evidence="1 2">
    <name type="scientific">Solanum commersonii</name>
    <name type="common">Commerson's wild potato</name>
    <name type="synonym">Commerson's nightshade</name>
    <dbReference type="NCBI Taxonomy" id="4109"/>
    <lineage>
        <taxon>Eukaryota</taxon>
        <taxon>Viridiplantae</taxon>
        <taxon>Streptophyta</taxon>
        <taxon>Embryophyta</taxon>
        <taxon>Tracheophyta</taxon>
        <taxon>Spermatophyta</taxon>
        <taxon>Magnoliopsida</taxon>
        <taxon>eudicotyledons</taxon>
        <taxon>Gunneridae</taxon>
        <taxon>Pentapetalae</taxon>
        <taxon>asterids</taxon>
        <taxon>lamiids</taxon>
        <taxon>Solanales</taxon>
        <taxon>Solanaceae</taxon>
        <taxon>Solanoideae</taxon>
        <taxon>Solaneae</taxon>
        <taxon>Solanum</taxon>
    </lineage>
</organism>
<protein>
    <submittedName>
        <fullName evidence="1">Uncharacterized protein</fullName>
    </submittedName>
</protein>
<reference evidence="1 2" key="1">
    <citation type="submission" date="2020-09" db="EMBL/GenBank/DDBJ databases">
        <title>De no assembly of potato wild relative species, Solanum commersonii.</title>
        <authorList>
            <person name="Cho K."/>
        </authorList>
    </citation>
    <scope>NUCLEOTIDE SEQUENCE [LARGE SCALE GENOMIC DNA]</scope>
    <source>
        <strain evidence="1">LZ3.2</strain>
        <tissue evidence="1">Leaf</tissue>
    </source>
</reference>
<keyword evidence="2" id="KW-1185">Reference proteome</keyword>
<sequence length="285" mass="31906">MKPSKDENEVASRVKSTTKYAYVASGAVGKGRGRGLKSMLSLGVSRTDIPFSPSTDHVWLQRDKEKVLDLCLMLESVNNEQNYLSVEKGHIPSFSSTEELMQYIKTNSSSTQGKSQGLKSMCSIEDFENEERSFNQNAHYVSQSMSRPSASQGWRTMNKKFLASEKEHKQANVPISLSTNDVLESTPTFETSFSQGLRTMNKKFLAFEKEHMQTDVAFSFSTDNDMESTPTFETSFSQGWRTTDKTALAHEKESLHSDIPISPIDQVKQSAQTAETSMLSFLISI</sequence>
<accession>A0A9J5ZBI6</accession>
<comment type="caution">
    <text evidence="1">The sequence shown here is derived from an EMBL/GenBank/DDBJ whole genome shotgun (WGS) entry which is preliminary data.</text>
</comment>